<evidence type="ECO:0000313" key="1">
    <source>
        <dbReference type="EMBL" id="UMB71270.1"/>
    </source>
</evidence>
<dbReference type="InterPro" id="IPR040442">
    <property type="entry name" value="Pyrv_kinase-like_dom_sf"/>
</dbReference>
<proteinExistence type="predicted"/>
<dbReference type="Gene3D" id="3.20.20.60">
    <property type="entry name" value="Phosphoenolpyruvate-binding domains"/>
    <property type="match status" value="1"/>
</dbReference>
<gene>
    <name evidence="1" type="ORF">MKK62_08490</name>
</gene>
<dbReference type="PANTHER" id="PTHR42905:SF5">
    <property type="entry name" value="CARBOXYVINYL-CARBOXYPHOSPHONATE PHOSPHORYLMUTASE, CHLOROPLASTIC"/>
    <property type="match status" value="1"/>
</dbReference>
<dbReference type="InterPro" id="IPR018523">
    <property type="entry name" value="Isocitrate_lyase_ph_CS"/>
</dbReference>
<protein>
    <submittedName>
        <fullName evidence="1">Isocitrate lyase/PEP mutase family protein</fullName>
    </submittedName>
</protein>
<dbReference type="InterPro" id="IPR015813">
    <property type="entry name" value="Pyrv/PenolPyrv_kinase-like_dom"/>
</dbReference>
<dbReference type="SUPFAM" id="SSF51621">
    <property type="entry name" value="Phosphoenolpyruvate/pyruvate domain"/>
    <property type="match status" value="1"/>
</dbReference>
<accession>A0ABY3VUS0</accession>
<sequence>MPTTPARQNLRALLDTGELIVAPGVFDGITAHLARRTGQTAAYMTGAGVAASGFGLPDIGLVTATEMAERARMLVGVLDDVPLIADADTGYGATINVVRTVRLYEQAGVAAIQLEDQQFPKRCGHLEDKNVVDAAEFEWTLTAALDARTDDNLLVIARTDARAPLGLDVAIDRANGYARAGADVIFVEAPQSIAEIERIAKEVEAPLLINLVQGGMTPVESAARLQELGYAIAIHPSNPLGRAVFGMLEGFCELNGSDIADHLPGRPAEFFNLVGMAEWLELDTSYAPLEHAR</sequence>
<dbReference type="GO" id="GO:0016829">
    <property type="term" value="F:lyase activity"/>
    <property type="evidence" value="ECO:0007669"/>
    <property type="project" value="UniProtKB-KW"/>
</dbReference>
<dbReference type="Proteomes" id="UP001055336">
    <property type="component" value="Chromosome"/>
</dbReference>
<dbReference type="EMBL" id="CP092488">
    <property type="protein sequence ID" value="UMB71270.1"/>
    <property type="molecule type" value="Genomic_DNA"/>
</dbReference>
<keyword evidence="2" id="KW-1185">Reference proteome</keyword>
<dbReference type="RefSeq" id="WP_240263022.1">
    <property type="nucleotide sequence ID" value="NZ_CP092488.2"/>
</dbReference>
<dbReference type="PROSITE" id="PS00161">
    <property type="entry name" value="ISOCITRATE_LYASE"/>
    <property type="match status" value="1"/>
</dbReference>
<dbReference type="InterPro" id="IPR039556">
    <property type="entry name" value="ICL/PEPM"/>
</dbReference>
<dbReference type="PANTHER" id="PTHR42905">
    <property type="entry name" value="PHOSPHOENOLPYRUVATE CARBOXYLASE"/>
    <property type="match status" value="1"/>
</dbReference>
<name>A0ABY3VUS0_9MYCO</name>
<organism evidence="1 2">
    <name type="scientific">Mycobacterium paraterrae</name>
    <dbReference type="NCBI Taxonomy" id="577492"/>
    <lineage>
        <taxon>Bacteria</taxon>
        <taxon>Bacillati</taxon>
        <taxon>Actinomycetota</taxon>
        <taxon>Actinomycetes</taxon>
        <taxon>Mycobacteriales</taxon>
        <taxon>Mycobacteriaceae</taxon>
        <taxon>Mycobacterium</taxon>
    </lineage>
</organism>
<reference evidence="1" key="1">
    <citation type="submission" date="2022-08" db="EMBL/GenBank/DDBJ databases">
        <title>Whole genome sequencing of non-tuberculosis mycobacteria type-strains.</title>
        <authorList>
            <person name="Igarashi Y."/>
            <person name="Osugi A."/>
            <person name="Mitarai S."/>
        </authorList>
    </citation>
    <scope>NUCLEOTIDE SEQUENCE</scope>
    <source>
        <strain evidence="1">DSM 45127</strain>
    </source>
</reference>
<evidence type="ECO:0000313" key="2">
    <source>
        <dbReference type="Proteomes" id="UP001055336"/>
    </source>
</evidence>
<keyword evidence="1" id="KW-0456">Lyase</keyword>
<dbReference type="CDD" id="cd00377">
    <property type="entry name" value="ICL_PEPM"/>
    <property type="match status" value="1"/>
</dbReference>
<dbReference type="Pfam" id="PF13714">
    <property type="entry name" value="PEP_mutase"/>
    <property type="match status" value="1"/>
</dbReference>